<evidence type="ECO:0000313" key="3">
    <source>
        <dbReference type="EMBL" id="KAL1507050.1"/>
    </source>
</evidence>
<feature type="region of interest" description="Disordered" evidence="1">
    <location>
        <begin position="143"/>
        <end position="191"/>
    </location>
</feature>
<keyword evidence="4" id="KW-1185">Reference proteome</keyword>
<gene>
    <name evidence="3" type="ORF">AB1Y20_007912</name>
</gene>
<reference evidence="3 4" key="1">
    <citation type="journal article" date="2024" name="Science">
        <title>Giant polyketide synthase enzymes in the biosynthesis of giant marine polyether toxins.</title>
        <authorList>
            <person name="Fallon T.R."/>
            <person name="Shende V.V."/>
            <person name="Wierzbicki I.H."/>
            <person name="Pendleton A.L."/>
            <person name="Watervoot N.F."/>
            <person name="Auber R.P."/>
            <person name="Gonzalez D.J."/>
            <person name="Wisecaver J.H."/>
            <person name="Moore B.S."/>
        </authorList>
    </citation>
    <scope>NUCLEOTIDE SEQUENCE [LARGE SCALE GENOMIC DNA]</scope>
    <source>
        <strain evidence="3 4">12B1</strain>
    </source>
</reference>
<protein>
    <submittedName>
        <fullName evidence="3">Uncharacterized protein</fullName>
    </submittedName>
</protein>
<feature type="compositionally biased region" description="Acidic residues" evidence="1">
    <location>
        <begin position="176"/>
        <end position="191"/>
    </location>
</feature>
<organism evidence="3 4">
    <name type="scientific">Prymnesium parvum</name>
    <name type="common">Toxic golden alga</name>
    <dbReference type="NCBI Taxonomy" id="97485"/>
    <lineage>
        <taxon>Eukaryota</taxon>
        <taxon>Haptista</taxon>
        <taxon>Haptophyta</taxon>
        <taxon>Prymnesiophyceae</taxon>
        <taxon>Prymnesiales</taxon>
        <taxon>Prymnesiaceae</taxon>
        <taxon>Prymnesium</taxon>
    </lineage>
</organism>
<comment type="caution">
    <text evidence="3">The sequence shown here is derived from an EMBL/GenBank/DDBJ whole genome shotgun (WGS) entry which is preliminary data.</text>
</comment>
<feature type="signal peptide" evidence="2">
    <location>
        <begin position="1"/>
        <end position="17"/>
    </location>
</feature>
<evidence type="ECO:0000256" key="1">
    <source>
        <dbReference type="SAM" id="MobiDB-lite"/>
    </source>
</evidence>
<feature type="chain" id="PRO_5044303715" evidence="2">
    <location>
        <begin position="18"/>
        <end position="191"/>
    </location>
</feature>
<dbReference type="EMBL" id="JBGBPQ010000018">
    <property type="protein sequence ID" value="KAL1507050.1"/>
    <property type="molecule type" value="Genomic_DNA"/>
</dbReference>
<evidence type="ECO:0000256" key="2">
    <source>
        <dbReference type="SAM" id="SignalP"/>
    </source>
</evidence>
<sequence>MALRVALLLLAALEATAIDAVHKHMEPAPPYPTKPFVRHPLGASAAVRSTGLLAAAARVVRGKGLMVLLPVTIGAAVVTNPEMAERVLLHLICFIGSLFEPYDSILPKNSFLKFFIKAVQKAKRDYDVKYGLVSIEDQTFFDSEDELSSEQKSETTDSGEEESTDTEAKSSSTGESSDDDGNEPTDEPIEL</sequence>
<accession>A0AB34IWB0</accession>
<proteinExistence type="predicted"/>
<dbReference type="Proteomes" id="UP001515480">
    <property type="component" value="Unassembled WGS sequence"/>
</dbReference>
<keyword evidence="2" id="KW-0732">Signal</keyword>
<name>A0AB34IWB0_PRYPA</name>
<evidence type="ECO:0000313" key="4">
    <source>
        <dbReference type="Proteomes" id="UP001515480"/>
    </source>
</evidence>
<dbReference type="AlphaFoldDB" id="A0AB34IWB0"/>